<keyword evidence="3" id="KW-1185">Reference proteome</keyword>
<gene>
    <name evidence="2" type="ORF">FHX40_4120</name>
</gene>
<dbReference type="InterPro" id="IPR011047">
    <property type="entry name" value="Quinoprotein_ADH-like_sf"/>
</dbReference>
<dbReference type="Pfam" id="PF17164">
    <property type="entry name" value="DUF5122"/>
    <property type="match status" value="1"/>
</dbReference>
<dbReference type="EMBL" id="VFPQ01000001">
    <property type="protein sequence ID" value="TQM77357.1"/>
    <property type="molecule type" value="Genomic_DNA"/>
</dbReference>
<sequence length="449" mass="47397">MLSRNRKIIRAFGACALGACTAAAATLPAAPSAATALPGVGQGRAPAMARGAVAHARVVSADPVDYTPHVLDGIVNAFALVGRKVVVGGSFTRVQNAGESREMRRTNLFAFDLYTGKVDESFAPVLDGTVYALAPGAGDTVYVGGAFDTVNHWPARALTRLSLEDGRAVHGFAPWVRGGEVNALVAHGGHLYVGGTFRRIGETERPALARLDARTGALDPTFTVTPGDPPRRARLRVYAMALSRDRLAVDGAFTTLDGLSRPQLGLIDIGRNPARVAPWRTAAYAPDCWSAFPWYVRGLDFSPDGKYFVVVTTGGPKHRGGTGPTCDSAARFETYSKGDNIRPTWINHTGGDSLYSVAVTGAAVYVGGHQRWLNNPHGSDTAGPGAVSRKGIGAIHPVTGRALAWNPTRTRGVGVKAFLAHKGGLLVGSDTTELGREYHARVGMFPLRN</sequence>
<name>A0A543J3F8_9ACTN</name>
<dbReference type="Proteomes" id="UP000319213">
    <property type="component" value="Unassembled WGS sequence"/>
</dbReference>
<evidence type="ECO:0000313" key="3">
    <source>
        <dbReference type="Proteomes" id="UP000319213"/>
    </source>
</evidence>
<dbReference type="AlphaFoldDB" id="A0A543J3F8"/>
<dbReference type="RefSeq" id="WP_229788526.1">
    <property type="nucleotide sequence ID" value="NZ_BMPV01000002.1"/>
</dbReference>
<feature type="chain" id="PRO_5022183559" evidence="1">
    <location>
        <begin position="25"/>
        <end position="449"/>
    </location>
</feature>
<dbReference type="InterPro" id="IPR013431">
    <property type="entry name" value="Delta_60_rpt"/>
</dbReference>
<keyword evidence="1" id="KW-0732">Signal</keyword>
<comment type="caution">
    <text evidence="2">The sequence shown here is derived from an EMBL/GenBank/DDBJ whole genome shotgun (WGS) entry which is preliminary data.</text>
</comment>
<feature type="signal peptide" evidence="1">
    <location>
        <begin position="1"/>
        <end position="24"/>
    </location>
</feature>
<dbReference type="SUPFAM" id="SSF50998">
    <property type="entry name" value="Quinoprotein alcohol dehydrogenase-like"/>
    <property type="match status" value="1"/>
</dbReference>
<accession>A0A543J3F8</accession>
<proteinExistence type="predicted"/>
<evidence type="ECO:0000313" key="2">
    <source>
        <dbReference type="EMBL" id="TQM77357.1"/>
    </source>
</evidence>
<evidence type="ECO:0000256" key="1">
    <source>
        <dbReference type="SAM" id="SignalP"/>
    </source>
</evidence>
<protein>
    <submittedName>
        <fullName evidence="2">Beta-propeller uncharacterized protein DUF5122</fullName>
    </submittedName>
</protein>
<reference evidence="2 3" key="1">
    <citation type="submission" date="2019-06" db="EMBL/GenBank/DDBJ databases">
        <title>Sequencing the genomes of 1000 actinobacteria strains.</title>
        <authorList>
            <person name="Klenk H.-P."/>
        </authorList>
    </citation>
    <scope>NUCLEOTIDE SEQUENCE [LARGE SCALE GENOMIC DNA]</scope>
    <source>
        <strain evidence="2 3">DSM 43186</strain>
    </source>
</reference>
<organism evidence="2 3">
    <name type="scientific">Thermopolyspora flexuosa</name>
    <dbReference type="NCBI Taxonomy" id="103836"/>
    <lineage>
        <taxon>Bacteria</taxon>
        <taxon>Bacillati</taxon>
        <taxon>Actinomycetota</taxon>
        <taxon>Actinomycetes</taxon>
        <taxon>Streptosporangiales</taxon>
        <taxon>Streptosporangiaceae</taxon>
        <taxon>Thermopolyspora</taxon>
    </lineage>
</organism>